<accession>A0ABX7BU29</accession>
<reference evidence="1 2" key="1">
    <citation type="submission" date="2021-01" db="EMBL/GenBank/DDBJ databases">
        <title>Brevundimonas vitis sp. nov., an bacterium isolated from grape (Vitis vinifera).</title>
        <authorList>
            <person name="Jiang L."/>
            <person name="Lee J."/>
        </authorList>
    </citation>
    <scope>NUCLEOTIDE SEQUENCE [LARGE SCALE GENOMIC DNA]</scope>
    <source>
        <strain evidence="1 2">GRTSA-9</strain>
    </source>
</reference>
<keyword evidence="2" id="KW-1185">Reference proteome</keyword>
<sequence length="157" mass="16582">MSVVTWTPRKSRLSQLVDSPGGVSVGAALAAAREHLAALEPRSLEIVADHVAKLKALAPPAAEIEIASRLEAAYQAASGVIDAAGPFERRDLCAAATSLCDVIDATPSDTTIDWRIIRVHARALELMLILPSDAVVEREKVLNGLAEVRARKVQSGG</sequence>
<organism evidence="1 2">
    <name type="scientific">Brevundimonas vitisensis</name>
    <dbReference type="NCBI Taxonomy" id="2800818"/>
    <lineage>
        <taxon>Bacteria</taxon>
        <taxon>Pseudomonadati</taxon>
        <taxon>Pseudomonadota</taxon>
        <taxon>Alphaproteobacteria</taxon>
        <taxon>Caulobacterales</taxon>
        <taxon>Caulobacteraceae</taxon>
        <taxon>Brevundimonas</taxon>
    </lineage>
</organism>
<evidence type="ECO:0000313" key="1">
    <source>
        <dbReference type="EMBL" id="QQQ18975.1"/>
    </source>
</evidence>
<dbReference type="EMBL" id="CP067977">
    <property type="protein sequence ID" value="QQQ18975.1"/>
    <property type="molecule type" value="Genomic_DNA"/>
</dbReference>
<proteinExistence type="predicted"/>
<dbReference type="RefSeq" id="WP_201103329.1">
    <property type="nucleotide sequence ID" value="NZ_CP067977.1"/>
</dbReference>
<name>A0ABX7BU29_9CAUL</name>
<evidence type="ECO:0000313" key="2">
    <source>
        <dbReference type="Proteomes" id="UP000595448"/>
    </source>
</evidence>
<dbReference type="Proteomes" id="UP000595448">
    <property type="component" value="Chromosome"/>
</dbReference>
<protein>
    <submittedName>
        <fullName evidence="1">Chemotaxis protein CheE</fullName>
    </submittedName>
</protein>
<gene>
    <name evidence="1" type="ORF">JIP62_02250</name>
</gene>